<dbReference type="OMA" id="LTQMGYY"/>
<dbReference type="HOGENOM" id="CLU_102216_0_0_1"/>
<reference evidence="2" key="1">
    <citation type="submission" date="2012-01" db="EMBL/GenBank/DDBJ databases">
        <title>The Genome Sequence of Oreochromis niloticus (Nile Tilapia).</title>
        <authorList>
            <consortium name="Broad Institute Genome Assembly Team"/>
            <consortium name="Broad Institute Sequencing Platform"/>
            <person name="Di Palma F."/>
            <person name="Johnson J."/>
            <person name="Lander E.S."/>
            <person name="Lindblad-Toh K."/>
        </authorList>
    </citation>
    <scope>NUCLEOTIDE SEQUENCE [LARGE SCALE GENOMIC DNA]</scope>
</reference>
<dbReference type="Proteomes" id="UP000005207">
    <property type="component" value="Linkage group LG6"/>
</dbReference>
<dbReference type="eggNOG" id="ENOG502SR9J">
    <property type="taxonomic scope" value="Eukaryota"/>
</dbReference>
<dbReference type="OrthoDB" id="8397586at2759"/>
<reference evidence="1" key="2">
    <citation type="submission" date="2025-08" db="UniProtKB">
        <authorList>
            <consortium name="Ensembl"/>
        </authorList>
    </citation>
    <scope>IDENTIFICATION</scope>
</reference>
<dbReference type="PANTHER" id="PTHR38706:SF2">
    <property type="match status" value="1"/>
</dbReference>
<dbReference type="GeneTree" id="ENSGT00730000111690"/>
<proteinExistence type="predicted"/>
<dbReference type="AlphaFoldDB" id="I3J8R9"/>
<protein>
    <submittedName>
        <fullName evidence="1">Uncharacterized LOC100699166</fullName>
    </submittedName>
</protein>
<gene>
    <name evidence="1" type="primary">LOC100699166</name>
</gene>
<dbReference type="InParanoid" id="I3J8R9"/>
<accession>I3J8R9</accession>
<evidence type="ECO:0000313" key="1">
    <source>
        <dbReference type="Ensembl" id="ENSONIP00000005259.2"/>
    </source>
</evidence>
<dbReference type="KEGG" id="onl:100699166"/>
<dbReference type="Ensembl" id="ENSONIT00000005263.2">
    <property type="protein sequence ID" value="ENSONIP00000005259.2"/>
    <property type="gene ID" value="ENSONIG00000004179.2"/>
</dbReference>
<keyword evidence="2" id="KW-1185">Reference proteome</keyword>
<dbReference type="PANTHER" id="PTHR38706">
    <property type="entry name" value="SI:CH211-198C19.1-RELATED"/>
    <property type="match status" value="1"/>
</dbReference>
<dbReference type="GeneID" id="100699166"/>
<name>I3J8R9_ORENI</name>
<reference evidence="1" key="3">
    <citation type="submission" date="2025-09" db="UniProtKB">
        <authorList>
            <consortium name="Ensembl"/>
        </authorList>
    </citation>
    <scope>IDENTIFICATION</scope>
</reference>
<evidence type="ECO:0000313" key="2">
    <source>
        <dbReference type="Proteomes" id="UP000005207"/>
    </source>
</evidence>
<dbReference type="RefSeq" id="XP_003457740.1">
    <property type="nucleotide sequence ID" value="XM_003457692.5"/>
</dbReference>
<sequence length="345" mass="39805">MVQWQLCTLENLMYSGFGRPFPRHGLQLLFWFSNQCVTCDVVQLVVTMKLVSDCQPEKGNFGFHLFGNMEELLPVLSRPRKSRSKVTYFEVGNLSTETYPASANLPAYVRENYRSSVRSNNSNIDRIIIGYRVRTRVVETVYVTEHDPAAFGRFRFDRTFEISCELIQALQNPQLDLTSFLIQMGYYVNVLQGIGEIPYSDPSAQQTCSVVQNYSGYTATTQQQQLYWYPSSYEQHVHYSYNTSAQSGPAANYRKLPTYNYWKLPREAFSGKPKKRGGGEDFGFLKLLLGAGALYLAAKCLFWLLGSWWSEDVDGDVELKPQWTPTFWRRAPSYRHTHVMLDYVF</sequence>
<organism evidence="1 2">
    <name type="scientific">Oreochromis niloticus</name>
    <name type="common">Nile tilapia</name>
    <name type="synonym">Tilapia nilotica</name>
    <dbReference type="NCBI Taxonomy" id="8128"/>
    <lineage>
        <taxon>Eukaryota</taxon>
        <taxon>Metazoa</taxon>
        <taxon>Chordata</taxon>
        <taxon>Craniata</taxon>
        <taxon>Vertebrata</taxon>
        <taxon>Euteleostomi</taxon>
        <taxon>Actinopterygii</taxon>
        <taxon>Neopterygii</taxon>
        <taxon>Teleostei</taxon>
        <taxon>Neoteleostei</taxon>
        <taxon>Acanthomorphata</taxon>
        <taxon>Ovalentaria</taxon>
        <taxon>Cichlomorphae</taxon>
        <taxon>Cichliformes</taxon>
        <taxon>Cichlidae</taxon>
        <taxon>African cichlids</taxon>
        <taxon>Pseudocrenilabrinae</taxon>
        <taxon>Oreochromini</taxon>
        <taxon>Oreochromis</taxon>
    </lineage>
</organism>